<organism evidence="2 3">
    <name type="scientific">Perkinsus chesapeaki</name>
    <name type="common">Clam parasite</name>
    <name type="synonym">Perkinsus andrewsi</name>
    <dbReference type="NCBI Taxonomy" id="330153"/>
    <lineage>
        <taxon>Eukaryota</taxon>
        <taxon>Sar</taxon>
        <taxon>Alveolata</taxon>
        <taxon>Perkinsozoa</taxon>
        <taxon>Perkinsea</taxon>
        <taxon>Perkinsida</taxon>
        <taxon>Perkinsidae</taxon>
        <taxon>Perkinsus</taxon>
    </lineage>
</organism>
<dbReference type="PANTHER" id="PTHR16320">
    <property type="entry name" value="SPHINGOMYELINASE FAMILY MEMBER"/>
    <property type="match status" value="1"/>
</dbReference>
<dbReference type="PANTHER" id="PTHR16320:SF1">
    <property type="entry name" value="SPHINGOMYELINASE DDB_G0288017"/>
    <property type="match status" value="1"/>
</dbReference>
<accession>A0A7J6LA10</accession>
<dbReference type="OrthoDB" id="40902at2759"/>
<reference evidence="2 3" key="1">
    <citation type="submission" date="2020-04" db="EMBL/GenBank/DDBJ databases">
        <title>Perkinsus chesapeaki whole genome sequence.</title>
        <authorList>
            <person name="Bogema D.R."/>
        </authorList>
    </citation>
    <scope>NUCLEOTIDE SEQUENCE [LARGE SCALE GENOMIC DNA]</scope>
    <source>
        <strain evidence="2">ATCC PRA-425</strain>
    </source>
</reference>
<dbReference type="InterPro" id="IPR038772">
    <property type="entry name" value="Sph/SMPD2-like"/>
</dbReference>
<name>A0A7J6LA10_PERCH</name>
<comment type="caution">
    <text evidence="2">The sequence shown here is derived from an EMBL/GenBank/DDBJ whole genome shotgun (WGS) entry which is preliminary data.</text>
</comment>
<dbReference type="InterPro" id="IPR036691">
    <property type="entry name" value="Endo/exonu/phosph_ase_sf"/>
</dbReference>
<dbReference type="EMBL" id="JAAPAO010000627">
    <property type="protein sequence ID" value="KAF4655950.1"/>
    <property type="molecule type" value="Genomic_DNA"/>
</dbReference>
<dbReference type="GO" id="GO:0004767">
    <property type="term" value="F:sphingomyelin phosphodiesterase activity"/>
    <property type="evidence" value="ECO:0007669"/>
    <property type="project" value="InterPro"/>
</dbReference>
<dbReference type="Gene3D" id="3.60.10.10">
    <property type="entry name" value="Endonuclease/exonuclease/phosphatase"/>
    <property type="match status" value="1"/>
</dbReference>
<gene>
    <name evidence="2" type="ORF">FOL47_009213</name>
</gene>
<dbReference type="SUPFAM" id="SSF56219">
    <property type="entry name" value="DNase I-like"/>
    <property type="match status" value="1"/>
</dbReference>
<feature type="region of interest" description="Disordered" evidence="1">
    <location>
        <begin position="175"/>
        <end position="219"/>
    </location>
</feature>
<keyword evidence="3" id="KW-1185">Reference proteome</keyword>
<evidence type="ECO:0000313" key="3">
    <source>
        <dbReference type="Proteomes" id="UP000591131"/>
    </source>
</evidence>
<dbReference type="Proteomes" id="UP000591131">
    <property type="component" value="Unassembled WGS sequence"/>
</dbReference>
<dbReference type="GO" id="GO:0005737">
    <property type="term" value="C:cytoplasm"/>
    <property type="evidence" value="ECO:0007669"/>
    <property type="project" value="TreeGrafter"/>
</dbReference>
<sequence length="472" mass="52522">WSNVIGEEPDIDEDIDELEAFHEACPAIVNNIRILSPPAPRFTHNVDDDYKDQRLEEFTKFYLQRYHVVCLQEMFGAFSGRRKRLISRARRMGFRWKVTSPQRRSSGFLVDGGCIILSRLRIVRSRATVYQPGVFSDQLAAKDKAGEVAARVRQSQIDELINFIKKCTSEEDITTEGDTTGIIDDTINQSRPPPPRRPKMNSYGSSAASTTDSPINRPPLQEVIGKVSYNHDDSESLHSPSLERSSIPIRIRKYPIILVGDFNCNARTGPHDSVDDSDEYKLIKSKLEDIGVTEDVLFQQLGEHPVTYASADFHVTSRSSTTGALEYNGGFVPSERALTDPVDWSGHGEQTNQSLDYIFYFPPPAPSHHIIDRDDKDDDDQTTARRGMAAAAAAAGVSVKSAQVNSFHLTQRRGVVGGGRLYSHVSQPSHDPLQEFAFTQLSDHYGVEVELSISNEEDGMKSSSSSSSSLLL</sequence>
<evidence type="ECO:0000313" key="2">
    <source>
        <dbReference type="EMBL" id="KAF4655950.1"/>
    </source>
</evidence>
<proteinExistence type="predicted"/>
<feature type="compositionally biased region" description="Polar residues" evidence="1">
    <location>
        <begin position="202"/>
        <end position="214"/>
    </location>
</feature>
<evidence type="ECO:0000256" key="1">
    <source>
        <dbReference type="SAM" id="MobiDB-lite"/>
    </source>
</evidence>
<dbReference type="AlphaFoldDB" id="A0A7J6LA10"/>
<evidence type="ECO:0008006" key="4">
    <source>
        <dbReference type="Google" id="ProtNLM"/>
    </source>
</evidence>
<protein>
    <recommendedName>
        <fullName evidence="4">Endonuclease/exonuclease/phosphatase domain-containing protein</fullName>
    </recommendedName>
</protein>
<feature type="non-terminal residue" evidence="2">
    <location>
        <position position="472"/>
    </location>
</feature>
<feature type="compositionally biased region" description="Low complexity" evidence="1">
    <location>
        <begin position="176"/>
        <end position="187"/>
    </location>
</feature>